<evidence type="ECO:0000313" key="4">
    <source>
        <dbReference type="Proteomes" id="UP001164733"/>
    </source>
</evidence>
<keyword evidence="2" id="KW-1133">Transmembrane helix</keyword>
<dbReference type="EMBL" id="CP086239">
    <property type="protein sequence ID" value="WAG60019.1"/>
    <property type="molecule type" value="Genomic_DNA"/>
</dbReference>
<reference evidence="3" key="1">
    <citation type="submission" date="2021-11" db="EMBL/GenBank/DDBJ databases">
        <title>Clostridia strains as spoilage organisms.</title>
        <authorList>
            <person name="Wambui J."/>
            <person name="Stevens M.J.A."/>
            <person name="Stephan R."/>
        </authorList>
    </citation>
    <scope>NUCLEOTIDE SEQUENCE</scope>
    <source>
        <strain evidence="3">CF009</strain>
    </source>
</reference>
<dbReference type="InterPro" id="IPR053525">
    <property type="entry name" value="Sortase_D"/>
</dbReference>
<keyword evidence="2" id="KW-0472">Membrane</keyword>
<dbReference type="RefSeq" id="WP_216123157.1">
    <property type="nucleotide sequence ID" value="NZ_CP086239.1"/>
</dbReference>
<dbReference type="CDD" id="cd05828">
    <property type="entry name" value="Sortase_D_1"/>
    <property type="match status" value="1"/>
</dbReference>
<feature type="active site" description="Proton donor/acceptor" evidence="1">
    <location>
        <position position="121"/>
    </location>
</feature>
<feature type="transmembrane region" description="Helical" evidence="2">
    <location>
        <begin position="12"/>
        <end position="37"/>
    </location>
</feature>
<evidence type="ECO:0000256" key="2">
    <source>
        <dbReference type="SAM" id="Phobius"/>
    </source>
</evidence>
<dbReference type="Proteomes" id="UP001164733">
    <property type="component" value="Chromosome"/>
</dbReference>
<dbReference type="InterPro" id="IPR005754">
    <property type="entry name" value="Sortase"/>
</dbReference>
<dbReference type="InterPro" id="IPR041999">
    <property type="entry name" value="Sortase_D_1"/>
</dbReference>
<name>A0AA47EIH1_9CLOT</name>
<gene>
    <name evidence="3" type="ORF">LL038_21155</name>
</gene>
<dbReference type="Pfam" id="PF04203">
    <property type="entry name" value="Sortase"/>
    <property type="match status" value="1"/>
</dbReference>
<proteinExistence type="predicted"/>
<feature type="active site" description="Acyl-thioester intermediate" evidence="1">
    <location>
        <position position="178"/>
    </location>
</feature>
<accession>A0AA47EIH1</accession>
<dbReference type="NCBIfam" id="NF033746">
    <property type="entry name" value="class_D_sortase"/>
    <property type="match status" value="1"/>
</dbReference>
<dbReference type="AlphaFoldDB" id="A0AA47EIH1"/>
<sequence length="201" mass="21791">MNKLKTLWSKITGFKLMSLVFMGFGIGIVAFAAYSILLQSNFSVNAVPSHISKSATKVANKKLYPVYPKDGDSIGSLTMTTLNKKLPIVQGTGENELKKGVGHFKQSVLPGEKDNCVLSGHRDTVFSGIGKLKIGDQLIVQTSAGIFTYEVKGTRIVGKDDRTVIVPTSRAVLTLTTCYPFNFIGDAPNRYIVSADLIKSK</sequence>
<keyword evidence="2" id="KW-0812">Transmembrane</keyword>
<dbReference type="NCBIfam" id="TIGR01076">
    <property type="entry name" value="sortase_fam"/>
    <property type="match status" value="1"/>
</dbReference>
<protein>
    <submittedName>
        <fullName evidence="3">Class D sortase</fullName>
    </submittedName>
</protein>
<evidence type="ECO:0000256" key="1">
    <source>
        <dbReference type="PIRSR" id="PIRSR605754-1"/>
    </source>
</evidence>
<organism evidence="3 4">
    <name type="scientific">Clostridium estertheticum</name>
    <dbReference type="NCBI Taxonomy" id="238834"/>
    <lineage>
        <taxon>Bacteria</taxon>
        <taxon>Bacillati</taxon>
        <taxon>Bacillota</taxon>
        <taxon>Clostridia</taxon>
        <taxon>Eubacteriales</taxon>
        <taxon>Clostridiaceae</taxon>
        <taxon>Clostridium</taxon>
    </lineage>
</organism>
<evidence type="ECO:0000313" key="3">
    <source>
        <dbReference type="EMBL" id="WAG60019.1"/>
    </source>
</evidence>